<evidence type="ECO:0000313" key="3">
    <source>
        <dbReference type="Proteomes" id="UP000274033"/>
    </source>
</evidence>
<gene>
    <name evidence="2" type="ORF">EBB45_03715</name>
</gene>
<dbReference type="SUPFAM" id="SSF51445">
    <property type="entry name" value="(Trans)glycosidases"/>
    <property type="match status" value="1"/>
</dbReference>
<dbReference type="InterPro" id="IPR015020">
    <property type="entry name" value="Rv2525c-like_Glyco_Hydro-like"/>
</dbReference>
<reference evidence="2 3" key="1">
    <citation type="journal article" date="2013" name="J. Microbiol.">
        <title>Lysinibacillus chungkukjangi sp. nov., isolated from Chungkukjang, Korean fermented soybean food.</title>
        <authorList>
            <person name="Kim S.J."/>
            <person name="Jang Y.H."/>
            <person name="Hamada M."/>
            <person name="Ahn J.H."/>
            <person name="Weon H.Y."/>
            <person name="Suzuki K."/>
            <person name="Whang K.S."/>
            <person name="Kwon S.W."/>
        </authorList>
    </citation>
    <scope>NUCLEOTIDE SEQUENCE [LARGE SCALE GENOMIC DNA]</scope>
    <source>
        <strain evidence="2 3">MCCC 1A12701</strain>
    </source>
</reference>
<protein>
    <submittedName>
        <fullName evidence="2">DUF1906 domain-containing protein</fullName>
    </submittedName>
</protein>
<dbReference type="Gene3D" id="3.20.20.80">
    <property type="entry name" value="Glycosidases"/>
    <property type="match status" value="1"/>
</dbReference>
<accession>A0A3N9UJ37</accession>
<dbReference type="Proteomes" id="UP000274033">
    <property type="component" value="Unassembled WGS sequence"/>
</dbReference>
<dbReference type="Pfam" id="PF08924">
    <property type="entry name" value="Rv2525c_GlyHyd-like"/>
    <property type="match status" value="1"/>
</dbReference>
<dbReference type="EMBL" id="RRCT01000002">
    <property type="protein sequence ID" value="RQW75965.1"/>
    <property type="molecule type" value="Genomic_DNA"/>
</dbReference>
<evidence type="ECO:0000259" key="1">
    <source>
        <dbReference type="Pfam" id="PF08924"/>
    </source>
</evidence>
<evidence type="ECO:0000313" key="2">
    <source>
        <dbReference type="EMBL" id="RQW75965.1"/>
    </source>
</evidence>
<dbReference type="AlphaFoldDB" id="A0A3N9UJ37"/>
<keyword evidence="3" id="KW-1185">Reference proteome</keyword>
<proteinExistence type="predicted"/>
<organism evidence="2 3">
    <name type="scientific">Lysinibacillus composti</name>
    <dbReference type="NCBI Taxonomy" id="720633"/>
    <lineage>
        <taxon>Bacteria</taxon>
        <taxon>Bacillati</taxon>
        <taxon>Bacillota</taxon>
        <taxon>Bacilli</taxon>
        <taxon>Bacillales</taxon>
        <taxon>Bacillaceae</taxon>
        <taxon>Lysinibacillus</taxon>
    </lineage>
</organism>
<comment type="caution">
    <text evidence="2">The sequence shown here is derived from an EMBL/GenBank/DDBJ whole genome shotgun (WGS) entry which is preliminary data.</text>
</comment>
<dbReference type="InterPro" id="IPR017853">
    <property type="entry name" value="GH"/>
</dbReference>
<sequence>MENYGKPEYWGRYLTRVEGASEGLTKDEISLLHKNGTKLMPIYNEFRRAIGESNGRVAAMNAAYHAKRLGIRKGTFIFANIEKFMEVDSAWIKGFVNYLYNSDYKPGFYHDPTEGGFKAAFCQAVSEELRVQTQAILWSAKEDPGVTNAKDAPQFNPLTVDCQSNTWAWQYGRDSEVCPIDTNLIDRRLFQQLH</sequence>
<dbReference type="OrthoDB" id="2080590at2"/>
<name>A0A3N9UJ37_9BACI</name>
<feature type="domain" description="Rv2525c-like glycoside hydrolase-like" evidence="1">
    <location>
        <begin position="9"/>
        <end position="129"/>
    </location>
</feature>